<feature type="region of interest" description="Disordered" evidence="2">
    <location>
        <begin position="49"/>
        <end position="68"/>
    </location>
</feature>
<dbReference type="GO" id="GO:0005634">
    <property type="term" value="C:nucleus"/>
    <property type="evidence" value="ECO:0007669"/>
    <property type="project" value="UniProtKB-SubCell"/>
</dbReference>
<evidence type="ECO:0000256" key="1">
    <source>
        <dbReference type="PROSITE-ProRule" id="PRU00371"/>
    </source>
</evidence>
<evidence type="ECO:0000256" key="2">
    <source>
        <dbReference type="SAM" id="MobiDB-lite"/>
    </source>
</evidence>
<gene>
    <name evidence="4" type="ORF">MEUPH1_LOCUS26657</name>
</gene>
<dbReference type="AlphaFoldDB" id="A0AAV0XXD6"/>
<dbReference type="EMBL" id="CARXXK010001083">
    <property type="protein sequence ID" value="CAI6372838.1"/>
    <property type="molecule type" value="Genomic_DNA"/>
</dbReference>
<keyword evidence="1" id="KW-0539">Nucleus</keyword>
<feature type="domain" description="BESS" evidence="3">
    <location>
        <begin position="102"/>
        <end position="141"/>
    </location>
</feature>
<reference evidence="4 5" key="1">
    <citation type="submission" date="2023-01" db="EMBL/GenBank/DDBJ databases">
        <authorList>
            <person name="Whitehead M."/>
        </authorList>
    </citation>
    <scope>NUCLEOTIDE SEQUENCE [LARGE SCALE GENOMIC DNA]</scope>
</reference>
<evidence type="ECO:0000313" key="4">
    <source>
        <dbReference type="EMBL" id="CAI6372838.1"/>
    </source>
</evidence>
<feature type="compositionally biased region" description="Low complexity" evidence="2">
    <location>
        <begin position="51"/>
        <end position="63"/>
    </location>
</feature>
<organism evidence="4 5">
    <name type="scientific">Macrosiphum euphorbiae</name>
    <name type="common">potato aphid</name>
    <dbReference type="NCBI Taxonomy" id="13131"/>
    <lineage>
        <taxon>Eukaryota</taxon>
        <taxon>Metazoa</taxon>
        <taxon>Ecdysozoa</taxon>
        <taxon>Arthropoda</taxon>
        <taxon>Hexapoda</taxon>
        <taxon>Insecta</taxon>
        <taxon>Pterygota</taxon>
        <taxon>Neoptera</taxon>
        <taxon>Paraneoptera</taxon>
        <taxon>Hemiptera</taxon>
        <taxon>Sternorrhyncha</taxon>
        <taxon>Aphidomorpha</taxon>
        <taxon>Aphidoidea</taxon>
        <taxon>Aphididae</taxon>
        <taxon>Macrosiphini</taxon>
        <taxon>Macrosiphum</taxon>
    </lineage>
</organism>
<evidence type="ECO:0000259" key="3">
    <source>
        <dbReference type="PROSITE" id="PS51031"/>
    </source>
</evidence>
<protein>
    <recommendedName>
        <fullName evidence="3">BESS domain-containing protein</fullName>
    </recommendedName>
</protein>
<name>A0AAV0XXD6_9HEMI</name>
<evidence type="ECO:0000313" key="5">
    <source>
        <dbReference type="Proteomes" id="UP001160148"/>
    </source>
</evidence>
<comment type="caution">
    <text evidence="4">The sequence shown here is derived from an EMBL/GenBank/DDBJ whole genome shotgun (WGS) entry which is preliminary data.</text>
</comment>
<proteinExistence type="predicted"/>
<dbReference type="Pfam" id="PF02944">
    <property type="entry name" value="BESS"/>
    <property type="match status" value="1"/>
</dbReference>
<dbReference type="InterPro" id="IPR004210">
    <property type="entry name" value="BESS_motif"/>
</dbReference>
<dbReference type="Proteomes" id="UP001160148">
    <property type="component" value="Unassembled WGS sequence"/>
</dbReference>
<comment type="subcellular location">
    <subcellularLocation>
        <location evidence="1">Nucleus</location>
    </subcellularLocation>
</comment>
<dbReference type="GO" id="GO:0003677">
    <property type="term" value="F:DNA binding"/>
    <property type="evidence" value="ECO:0007669"/>
    <property type="project" value="InterPro"/>
</dbReference>
<accession>A0AAV0XXD6</accession>
<dbReference type="PROSITE" id="PS51031">
    <property type="entry name" value="BESS"/>
    <property type="match status" value="1"/>
</dbReference>
<keyword evidence="5" id="KW-1185">Reference proteome</keyword>
<sequence>MFVKDTIIPSSMSGNLSIEENSQKSFSGASDNESLIEIVDTPLTADAEALSPSTSISQTTSTSNYYTKHSINPNIKKRRMERDNTQKIAILQKAQDGEKKPENPDAQFLLSLLPYFNGLQALEKLELRSEIQNAVLNVYRRKSYSSNSYACNPEVSLIQTTSSQQPVQRQIYRPYNNEKNVSLQTSEQTQWNLPNMNTTIGVDILSGNMSLDTNQHLYNVNNTLD</sequence>